<accession>A0ABW6ZQ40</accession>
<dbReference type="EMBL" id="JBAFVH010000001">
    <property type="protein sequence ID" value="MFG1370844.1"/>
    <property type="molecule type" value="Genomic_DNA"/>
</dbReference>
<feature type="transmembrane region" description="Helical" evidence="1">
    <location>
        <begin position="214"/>
        <end position="236"/>
    </location>
</feature>
<evidence type="ECO:0000313" key="2">
    <source>
        <dbReference type="EMBL" id="MFG1370844.1"/>
    </source>
</evidence>
<evidence type="ECO:0000256" key="1">
    <source>
        <dbReference type="SAM" id="Phobius"/>
    </source>
</evidence>
<protein>
    <submittedName>
        <fullName evidence="2">Uncharacterized protein</fullName>
    </submittedName>
</protein>
<gene>
    <name evidence="2" type="ORF">V5F32_01580</name>
</gene>
<comment type="caution">
    <text evidence="2">The sequence shown here is derived from an EMBL/GenBank/DDBJ whole genome shotgun (WGS) entry which is preliminary data.</text>
</comment>
<name>A0ABW6ZQ40_9HYPH</name>
<evidence type="ECO:0000313" key="3">
    <source>
        <dbReference type="Proteomes" id="UP001604002"/>
    </source>
</evidence>
<reference evidence="2 3" key="1">
    <citation type="submission" date="2024-02" db="EMBL/GenBank/DDBJ databases">
        <title>Expansion and revision of Xanthobacter and proposal of Roseixanthobacter gen. nov.</title>
        <authorList>
            <person name="Soltysiak M.P.M."/>
            <person name="Jalihal A."/>
            <person name="Ory A."/>
            <person name="Chrisophersen C."/>
            <person name="Lee A.D."/>
            <person name="Boulton J."/>
            <person name="Springer M."/>
        </authorList>
    </citation>
    <scope>NUCLEOTIDE SEQUENCE [LARGE SCALE GENOMIC DNA]</scope>
    <source>
        <strain evidence="2 3">23A</strain>
    </source>
</reference>
<keyword evidence="1" id="KW-0812">Transmembrane</keyword>
<sequence>MVTDPRNIYEHEVRFVRERRGLKSQYQQPSGLVDNLEAGERRARLSCEVEVSRDHGVMTIPVRLPRYLMPEWSQEEWGSFIESEIRFLHDFTDEAVVQCLSLALCSQSERRKDILSSTNGIVIDFRGDLPNKYLAMMLGGYKVGIYRSGNNWPIWLSIQPTYDLALAEAESIRAETGLPKSSITAVGALANFLNCKTNLQPILSNAGSGFDLRIALGFGMVLGFVTAAAIAFAFWYF</sequence>
<keyword evidence="3" id="KW-1185">Reference proteome</keyword>
<keyword evidence="1" id="KW-1133">Transmembrane helix</keyword>
<proteinExistence type="predicted"/>
<dbReference type="Proteomes" id="UP001604002">
    <property type="component" value="Unassembled WGS sequence"/>
</dbReference>
<dbReference type="RefSeq" id="WP_393990920.1">
    <property type="nucleotide sequence ID" value="NZ_JBAFVH010000001.1"/>
</dbReference>
<keyword evidence="1" id="KW-0472">Membrane</keyword>
<organism evidence="2 3">
    <name type="scientific">Xanthobacter oligotrophicus</name>
    <dbReference type="NCBI Taxonomy" id="2607286"/>
    <lineage>
        <taxon>Bacteria</taxon>
        <taxon>Pseudomonadati</taxon>
        <taxon>Pseudomonadota</taxon>
        <taxon>Alphaproteobacteria</taxon>
        <taxon>Hyphomicrobiales</taxon>
        <taxon>Xanthobacteraceae</taxon>
        <taxon>Xanthobacter</taxon>
    </lineage>
</organism>